<keyword evidence="14 18" id="KW-1133">Transmembrane helix</keyword>
<protein>
    <recommendedName>
        <fullName evidence="3">non-specific serine/threonine protein kinase</fullName>
        <ecNumber evidence="3">2.7.11.1</ecNumber>
    </recommendedName>
</protein>
<evidence type="ECO:0000256" key="18">
    <source>
        <dbReference type="SAM" id="Phobius"/>
    </source>
</evidence>
<evidence type="ECO:0000313" key="21">
    <source>
        <dbReference type="EMBL" id="EYU37532.1"/>
    </source>
</evidence>
<dbReference type="STRING" id="4155.A0A022RB30"/>
<dbReference type="GO" id="GO:0005886">
    <property type="term" value="C:plasma membrane"/>
    <property type="evidence" value="ECO:0007669"/>
    <property type="project" value="UniProtKB-SubCell"/>
</dbReference>
<evidence type="ECO:0000256" key="11">
    <source>
        <dbReference type="ARBA" id="ARBA00022741"/>
    </source>
</evidence>
<dbReference type="SMART" id="SM00369">
    <property type="entry name" value="LRR_TYP"/>
    <property type="match status" value="8"/>
</dbReference>
<evidence type="ECO:0000256" key="8">
    <source>
        <dbReference type="ARBA" id="ARBA00022692"/>
    </source>
</evidence>
<keyword evidence="22" id="KW-1185">Reference proteome</keyword>
<dbReference type="EC" id="2.7.11.1" evidence="3"/>
<keyword evidence="15 18" id="KW-0472">Membrane</keyword>
<dbReference type="Gene3D" id="3.80.10.10">
    <property type="entry name" value="Ribonuclease Inhibitor"/>
    <property type="match status" value="2"/>
</dbReference>
<dbReference type="Proteomes" id="UP000030748">
    <property type="component" value="Unassembled WGS sequence"/>
</dbReference>
<dbReference type="InterPro" id="IPR051809">
    <property type="entry name" value="Plant_receptor-like_S/T_kinase"/>
</dbReference>
<keyword evidence="4" id="KW-1003">Cell membrane</keyword>
<dbReference type="PROSITE" id="PS00107">
    <property type="entry name" value="PROTEIN_KINASE_ATP"/>
    <property type="match status" value="1"/>
</dbReference>
<evidence type="ECO:0000256" key="12">
    <source>
        <dbReference type="ARBA" id="ARBA00022777"/>
    </source>
</evidence>
<reference evidence="21 22" key="1">
    <citation type="journal article" date="2013" name="Proc. Natl. Acad. Sci. U.S.A.">
        <title>Fine-scale variation in meiotic recombination in Mimulus inferred from population shotgun sequencing.</title>
        <authorList>
            <person name="Hellsten U."/>
            <person name="Wright K.M."/>
            <person name="Jenkins J."/>
            <person name="Shu S."/>
            <person name="Yuan Y."/>
            <person name="Wessler S.R."/>
            <person name="Schmutz J."/>
            <person name="Willis J.H."/>
            <person name="Rokhsar D.S."/>
        </authorList>
    </citation>
    <scope>NUCLEOTIDE SEQUENCE [LARGE SCALE GENOMIC DNA]</scope>
    <source>
        <strain evidence="22">cv. DUN x IM62</strain>
    </source>
</reference>
<keyword evidence="9 19" id="KW-0732">Signal</keyword>
<dbReference type="Pfam" id="PF08263">
    <property type="entry name" value="LRRNT_2"/>
    <property type="match status" value="1"/>
</dbReference>
<dbReference type="PROSITE" id="PS50011">
    <property type="entry name" value="PROTEIN_KINASE_DOM"/>
    <property type="match status" value="1"/>
</dbReference>
<feature type="domain" description="Protein kinase" evidence="20">
    <location>
        <begin position="699"/>
        <end position="842"/>
    </location>
</feature>
<evidence type="ECO:0000256" key="9">
    <source>
        <dbReference type="ARBA" id="ARBA00022729"/>
    </source>
</evidence>
<dbReference type="InterPro" id="IPR003591">
    <property type="entry name" value="Leu-rich_rpt_typical-subtyp"/>
</dbReference>
<keyword evidence="13 17" id="KW-0067">ATP-binding</keyword>
<dbReference type="Gene3D" id="3.30.200.20">
    <property type="entry name" value="Phosphorylase Kinase, domain 1"/>
    <property type="match status" value="1"/>
</dbReference>
<dbReference type="FunFam" id="3.80.10.10:FF:000383">
    <property type="entry name" value="Leucine-rich repeat receptor protein kinase EMS1"/>
    <property type="match status" value="1"/>
</dbReference>
<keyword evidence="5" id="KW-0723">Serine/threonine-protein kinase</keyword>
<dbReference type="InterPro" id="IPR032675">
    <property type="entry name" value="LRR_dom_sf"/>
</dbReference>
<dbReference type="PANTHER" id="PTHR27008:SF596">
    <property type="entry name" value="OS02G0215500 PROTEIN"/>
    <property type="match status" value="1"/>
</dbReference>
<dbReference type="SUPFAM" id="SSF52058">
    <property type="entry name" value="L domain-like"/>
    <property type="match status" value="2"/>
</dbReference>
<dbReference type="EMBL" id="KI630514">
    <property type="protein sequence ID" value="EYU37532.1"/>
    <property type="molecule type" value="Genomic_DNA"/>
</dbReference>
<dbReference type="GO" id="GO:0051707">
    <property type="term" value="P:response to other organism"/>
    <property type="evidence" value="ECO:0007669"/>
    <property type="project" value="UniProtKB-ARBA"/>
</dbReference>
<evidence type="ECO:0000256" key="15">
    <source>
        <dbReference type="ARBA" id="ARBA00023136"/>
    </source>
</evidence>
<dbReference type="InterPro" id="IPR001611">
    <property type="entry name" value="Leu-rich_rpt"/>
</dbReference>
<evidence type="ECO:0000256" key="19">
    <source>
        <dbReference type="SAM" id="SignalP"/>
    </source>
</evidence>
<feature type="transmembrane region" description="Helical" evidence="18">
    <location>
        <begin position="643"/>
        <end position="664"/>
    </location>
</feature>
<evidence type="ECO:0000256" key="1">
    <source>
        <dbReference type="ARBA" id="ARBA00004251"/>
    </source>
</evidence>
<dbReference type="Gene3D" id="1.10.510.10">
    <property type="entry name" value="Transferase(Phosphotransferase) domain 1"/>
    <property type="match status" value="1"/>
</dbReference>
<keyword evidence="6" id="KW-0433">Leucine-rich repeat</keyword>
<dbReference type="GO" id="GO:0004674">
    <property type="term" value="F:protein serine/threonine kinase activity"/>
    <property type="evidence" value="ECO:0007669"/>
    <property type="project" value="UniProtKB-KW"/>
</dbReference>
<dbReference type="InterPro" id="IPR011009">
    <property type="entry name" value="Kinase-like_dom_sf"/>
</dbReference>
<dbReference type="Pfam" id="PF23598">
    <property type="entry name" value="LRR_14"/>
    <property type="match status" value="1"/>
</dbReference>
<accession>A0A022RB30</accession>
<dbReference type="FunFam" id="3.80.10.10:FF:000275">
    <property type="entry name" value="Leucine-rich repeat receptor-like protein kinase"/>
    <property type="match status" value="1"/>
</dbReference>
<evidence type="ECO:0000256" key="5">
    <source>
        <dbReference type="ARBA" id="ARBA00022527"/>
    </source>
</evidence>
<gene>
    <name evidence="21" type="ORF">MIMGU_mgv1a026036mg</name>
</gene>
<evidence type="ECO:0000259" key="20">
    <source>
        <dbReference type="PROSITE" id="PS50011"/>
    </source>
</evidence>
<dbReference type="PROSITE" id="PS51450">
    <property type="entry name" value="LRR"/>
    <property type="match status" value="1"/>
</dbReference>
<evidence type="ECO:0000256" key="10">
    <source>
        <dbReference type="ARBA" id="ARBA00022737"/>
    </source>
</evidence>
<feature type="non-terminal residue" evidence="21">
    <location>
        <position position="842"/>
    </location>
</feature>
<evidence type="ECO:0000256" key="3">
    <source>
        <dbReference type="ARBA" id="ARBA00012513"/>
    </source>
</evidence>
<feature type="chain" id="PRO_5001505007" description="non-specific serine/threonine protein kinase" evidence="19">
    <location>
        <begin position="19"/>
        <end position="842"/>
    </location>
</feature>
<keyword evidence="12" id="KW-0418">Kinase</keyword>
<dbReference type="FunFam" id="3.80.10.10:FF:000288">
    <property type="entry name" value="LRR receptor-like serine/threonine-protein kinase EFR"/>
    <property type="match status" value="1"/>
</dbReference>
<dbReference type="InterPro" id="IPR055414">
    <property type="entry name" value="LRR_R13L4/SHOC2-like"/>
</dbReference>
<proteinExistence type="inferred from homology"/>
<comment type="subcellular location">
    <subcellularLocation>
        <location evidence="1">Cell membrane</location>
        <topology evidence="1">Single-pass type I membrane protein</topology>
    </subcellularLocation>
</comment>
<evidence type="ECO:0000256" key="17">
    <source>
        <dbReference type="PROSITE-ProRule" id="PRU10141"/>
    </source>
</evidence>
<dbReference type="InterPro" id="IPR013210">
    <property type="entry name" value="LRR_N_plant-typ"/>
</dbReference>
<keyword evidence="10" id="KW-0677">Repeat</keyword>
<dbReference type="Pfam" id="PF00560">
    <property type="entry name" value="LRR_1"/>
    <property type="match status" value="1"/>
</dbReference>
<dbReference type="AlphaFoldDB" id="A0A022RB30"/>
<evidence type="ECO:0000256" key="7">
    <source>
        <dbReference type="ARBA" id="ARBA00022679"/>
    </source>
</evidence>
<sequence>MANSIIITLYLLAFSCFALYTPASSNSNQTDLLSLLALKEALNVDPNGALNSWNRTTNFCTWNGVTCGRRHPNRVIAINLYSQGLMGSLSPHIGNLSFLRKINLGNNIFNSRIPQEIGLLRRLEYIEFSNNSFTGRIVPENISQWRNLVYLNLINNNLSGPIPPEIQFLEKLRVLGLGKNKISGLIPHFFGNLTSLRTLYLRSCGFEGEIPQSFSQLEGLSYLNLGENNLIGTIPSAMFNISTIEQFQVDFNDIHGTIPSTIGLNLPNLKLLVLGKNQFSGRVPISLSNVSSLELLVLSVNNFNGIMPRFGGLSKLDSLYAAETLIEDDISFISSLTNCTSLRVLDLGDNPLITGSIPETIANMSTLFDRLGIYGTQIAGRIPAGIGNLIRLTRLQLSYNNLEGPIPLSIGRLFNLRVLNLEDNRITSDAPSAFGNLTFLYSLSLQINNFSGIIPTSLVNCTNMRELDLSRNNFIGPIPREILIPTSYVFLNLSYNELTGSIPVEVGSLTKVEVLDFSNNRLSGLVPNSLGRCNSLEWLHLEGNLFEGQIPQELGSLRGLINLDLSRNNLSRTIPIFFSELHLQKLNLSFNMLQGKVPITGVFKNKTAISLEGNKNLCGGIFELNFPPCSSSSISSKNNLSTLIKVVIPIVGVAAILCLIIILYKRRTINTSLSSLPLSAGIPFLRLSYADLLHATNGFSEYNILGRGRFGSVYKGIIDNGHTFLAVKILNLFVKGASKSFMAECNALSGIRHKNVVKKLSVCESVDFQGNDFKALIYELKAYGSLDKWLCYNREQEKGQSETQLRYLDIKQRLNIAIDIARAVEYLHCGTNSTIVHGDLKP</sequence>
<evidence type="ECO:0000256" key="16">
    <source>
        <dbReference type="ARBA" id="ARBA00023180"/>
    </source>
</evidence>
<dbReference type="InterPro" id="IPR000719">
    <property type="entry name" value="Prot_kinase_dom"/>
</dbReference>
<evidence type="ECO:0000313" key="22">
    <source>
        <dbReference type="Proteomes" id="UP000030748"/>
    </source>
</evidence>
<dbReference type="eggNOG" id="ENOG502QPYS">
    <property type="taxonomic scope" value="Eukaryota"/>
</dbReference>
<evidence type="ECO:0000256" key="2">
    <source>
        <dbReference type="ARBA" id="ARBA00009592"/>
    </source>
</evidence>
<keyword evidence="11 17" id="KW-0547">Nucleotide-binding</keyword>
<feature type="binding site" evidence="17">
    <location>
        <position position="728"/>
    </location>
    <ligand>
        <name>ATP</name>
        <dbReference type="ChEBI" id="CHEBI:30616"/>
    </ligand>
</feature>
<evidence type="ECO:0000256" key="13">
    <source>
        <dbReference type="ARBA" id="ARBA00022840"/>
    </source>
</evidence>
<dbReference type="InterPro" id="IPR001245">
    <property type="entry name" value="Ser-Thr/Tyr_kinase_cat_dom"/>
</dbReference>
<keyword evidence="8 18" id="KW-0812">Transmembrane</keyword>
<dbReference type="Pfam" id="PF13855">
    <property type="entry name" value="LRR_8"/>
    <property type="match status" value="2"/>
</dbReference>
<comment type="similarity">
    <text evidence="2">Belongs to the RLP family.</text>
</comment>
<dbReference type="SUPFAM" id="SSF56112">
    <property type="entry name" value="Protein kinase-like (PK-like)"/>
    <property type="match status" value="1"/>
</dbReference>
<evidence type="ECO:0000256" key="6">
    <source>
        <dbReference type="ARBA" id="ARBA00022614"/>
    </source>
</evidence>
<evidence type="ECO:0000256" key="14">
    <source>
        <dbReference type="ARBA" id="ARBA00022989"/>
    </source>
</evidence>
<name>A0A022RB30_ERYGU</name>
<keyword evidence="7" id="KW-0808">Transferase</keyword>
<evidence type="ECO:0000256" key="4">
    <source>
        <dbReference type="ARBA" id="ARBA00022475"/>
    </source>
</evidence>
<dbReference type="GO" id="GO:0005524">
    <property type="term" value="F:ATP binding"/>
    <property type="evidence" value="ECO:0007669"/>
    <property type="project" value="UniProtKB-UniRule"/>
</dbReference>
<dbReference type="Pfam" id="PF07714">
    <property type="entry name" value="PK_Tyr_Ser-Thr"/>
    <property type="match status" value="1"/>
</dbReference>
<dbReference type="GO" id="GO:0006952">
    <property type="term" value="P:defense response"/>
    <property type="evidence" value="ECO:0007669"/>
    <property type="project" value="UniProtKB-ARBA"/>
</dbReference>
<dbReference type="InterPro" id="IPR017441">
    <property type="entry name" value="Protein_kinase_ATP_BS"/>
</dbReference>
<organism evidence="21 22">
    <name type="scientific">Erythranthe guttata</name>
    <name type="common">Yellow monkey flower</name>
    <name type="synonym">Mimulus guttatus</name>
    <dbReference type="NCBI Taxonomy" id="4155"/>
    <lineage>
        <taxon>Eukaryota</taxon>
        <taxon>Viridiplantae</taxon>
        <taxon>Streptophyta</taxon>
        <taxon>Embryophyta</taxon>
        <taxon>Tracheophyta</taxon>
        <taxon>Spermatophyta</taxon>
        <taxon>Magnoliopsida</taxon>
        <taxon>eudicotyledons</taxon>
        <taxon>Gunneridae</taxon>
        <taxon>Pentapetalae</taxon>
        <taxon>asterids</taxon>
        <taxon>lamiids</taxon>
        <taxon>Lamiales</taxon>
        <taxon>Phrymaceae</taxon>
        <taxon>Erythranthe</taxon>
    </lineage>
</organism>
<feature type="signal peptide" evidence="19">
    <location>
        <begin position="1"/>
        <end position="18"/>
    </location>
</feature>
<dbReference type="PANTHER" id="PTHR27008">
    <property type="entry name" value="OS04G0122200 PROTEIN"/>
    <property type="match status" value="1"/>
</dbReference>
<keyword evidence="16" id="KW-0325">Glycoprotein</keyword>